<accession>A0A502HPJ1</accession>
<evidence type="ECO:0000313" key="2">
    <source>
        <dbReference type="Proteomes" id="UP000320914"/>
    </source>
</evidence>
<proteinExistence type="predicted"/>
<reference evidence="1 2" key="1">
    <citation type="journal article" date="2019" name="Environ. Microbiol.">
        <title>Species interactions and distinct microbial communities in high Arctic permafrost affected cryosols are associated with the CH4 and CO2 gas fluxes.</title>
        <authorList>
            <person name="Altshuler I."/>
            <person name="Hamel J."/>
            <person name="Turney S."/>
            <person name="Magnuson E."/>
            <person name="Levesque R."/>
            <person name="Greer C."/>
            <person name="Whyte L.G."/>
        </authorList>
    </citation>
    <scope>NUCLEOTIDE SEQUENCE [LARGE SCALE GENOMIC DNA]</scope>
    <source>
        <strain evidence="1 2">OWC5</strain>
    </source>
</reference>
<sequence length="97" mass="10647">MRYHFKLDGLSSADADRLLSIEAAMLNGRTRLAVFDLKNLNVFSSQDPEKAKAFVSSRLGAYLMEPLESLLAATGLDLLSLYHAVRGVPVILTARPQ</sequence>
<dbReference type="AlphaFoldDB" id="A0A502HPJ1"/>
<gene>
    <name evidence="1" type="ORF">EAH74_31295</name>
</gene>
<evidence type="ECO:0000313" key="1">
    <source>
        <dbReference type="EMBL" id="TPG75158.1"/>
    </source>
</evidence>
<dbReference type="RefSeq" id="WP_140684074.1">
    <property type="nucleotide sequence ID" value="NZ_RCZA01000022.1"/>
</dbReference>
<dbReference type="EMBL" id="RCZA01000022">
    <property type="protein sequence ID" value="TPG75158.1"/>
    <property type="molecule type" value="Genomic_DNA"/>
</dbReference>
<dbReference type="Proteomes" id="UP000320914">
    <property type="component" value="Unassembled WGS sequence"/>
</dbReference>
<organism evidence="1 2">
    <name type="scientific">Pseudomonas mandelii</name>
    <dbReference type="NCBI Taxonomy" id="75612"/>
    <lineage>
        <taxon>Bacteria</taxon>
        <taxon>Pseudomonadati</taxon>
        <taxon>Pseudomonadota</taxon>
        <taxon>Gammaproteobacteria</taxon>
        <taxon>Pseudomonadales</taxon>
        <taxon>Pseudomonadaceae</taxon>
        <taxon>Pseudomonas</taxon>
    </lineage>
</organism>
<name>A0A502HPJ1_9PSED</name>
<comment type="caution">
    <text evidence="1">The sequence shown here is derived from an EMBL/GenBank/DDBJ whole genome shotgun (WGS) entry which is preliminary data.</text>
</comment>
<protein>
    <submittedName>
        <fullName evidence="1">Uncharacterized protein</fullName>
    </submittedName>
</protein>